<evidence type="ECO:0000313" key="3">
    <source>
        <dbReference type="Proteomes" id="UP000759246"/>
    </source>
</evidence>
<protein>
    <submittedName>
        <fullName evidence="2">M23 family metallopeptidase</fullName>
    </submittedName>
</protein>
<gene>
    <name evidence="2" type="ORF">HXK09_03560</name>
</gene>
<dbReference type="GO" id="GO:0004222">
    <property type="term" value="F:metalloendopeptidase activity"/>
    <property type="evidence" value="ECO:0007669"/>
    <property type="project" value="TreeGrafter"/>
</dbReference>
<reference evidence="2" key="1">
    <citation type="submission" date="2020-04" db="EMBL/GenBank/DDBJ databases">
        <title>Deep metagenomics examines the oral microbiome during advanced dental caries in children, revealing novel taxa and co-occurrences with host molecules.</title>
        <authorList>
            <person name="Baker J.L."/>
            <person name="Morton J.T."/>
            <person name="Dinis M."/>
            <person name="Alvarez R."/>
            <person name="Tran N.C."/>
            <person name="Knight R."/>
            <person name="Edlund A."/>
        </authorList>
    </citation>
    <scope>NUCLEOTIDE SEQUENCE</scope>
    <source>
        <strain evidence="2">JCVI_30_bin.13</strain>
    </source>
</reference>
<comment type="caution">
    <text evidence="2">The sequence shown here is derived from an EMBL/GenBank/DDBJ whole genome shotgun (WGS) entry which is preliminary data.</text>
</comment>
<dbReference type="AlphaFoldDB" id="A0A929WVV7"/>
<dbReference type="PANTHER" id="PTHR21666:SF270">
    <property type="entry name" value="MUREIN HYDROLASE ACTIVATOR ENVC"/>
    <property type="match status" value="1"/>
</dbReference>
<name>A0A929WVV7_9ACTO</name>
<dbReference type="EMBL" id="JABZGF010000070">
    <property type="protein sequence ID" value="MBF0966238.1"/>
    <property type="molecule type" value="Genomic_DNA"/>
</dbReference>
<proteinExistence type="predicted"/>
<feature type="domain" description="M23ase beta-sheet core" evidence="1">
    <location>
        <begin position="37"/>
        <end position="120"/>
    </location>
</feature>
<dbReference type="PANTHER" id="PTHR21666">
    <property type="entry name" value="PEPTIDASE-RELATED"/>
    <property type="match status" value="1"/>
</dbReference>
<evidence type="ECO:0000313" key="2">
    <source>
        <dbReference type="EMBL" id="MBF0966238.1"/>
    </source>
</evidence>
<organism evidence="2 3">
    <name type="scientific">Actinomyces bouchesdurhonensis</name>
    <dbReference type="NCBI Taxonomy" id="1852361"/>
    <lineage>
        <taxon>Bacteria</taxon>
        <taxon>Bacillati</taxon>
        <taxon>Actinomycetota</taxon>
        <taxon>Actinomycetes</taxon>
        <taxon>Actinomycetales</taxon>
        <taxon>Actinomycetaceae</taxon>
        <taxon>Actinomyces</taxon>
    </lineage>
</organism>
<dbReference type="Proteomes" id="UP000759246">
    <property type="component" value="Unassembled WGS sequence"/>
</dbReference>
<dbReference type="CDD" id="cd12797">
    <property type="entry name" value="M23_peptidase"/>
    <property type="match status" value="1"/>
</dbReference>
<accession>A0A929WVV7</accession>
<evidence type="ECO:0000259" key="1">
    <source>
        <dbReference type="Pfam" id="PF01551"/>
    </source>
</evidence>
<dbReference type="InterPro" id="IPR016047">
    <property type="entry name" value="M23ase_b-sheet_dom"/>
</dbReference>
<dbReference type="SUPFAM" id="SSF51261">
    <property type="entry name" value="Duplicated hybrid motif"/>
    <property type="match status" value="1"/>
</dbReference>
<dbReference type="Pfam" id="PF01551">
    <property type="entry name" value="Peptidase_M23"/>
    <property type="match status" value="1"/>
</dbReference>
<dbReference type="InterPro" id="IPR011055">
    <property type="entry name" value="Dup_hybrid_motif"/>
</dbReference>
<sequence>MPARSARRGERWQWPSGSPVPVVSSFAAPVHDWLPGRRGVTLAYPGGSPVHACDSGTVTFAGQVGGHWVVSIQHDVRGHTIWSTYLPVTPSVNVGDTVTKGSQIGLVEEESETLHWGAKIGPKTYVDPIRLTVARPRLLPWDG</sequence>
<dbReference type="InterPro" id="IPR050570">
    <property type="entry name" value="Cell_wall_metabolism_enzyme"/>
</dbReference>
<dbReference type="Gene3D" id="2.70.70.10">
    <property type="entry name" value="Glucose Permease (Domain IIA)"/>
    <property type="match status" value="1"/>
</dbReference>